<sequence length="292" mass="31628">MGNGPVPPGRREEVVLITGCSDGGIGAALAFEFCDSGFTVVATSRSLGTMTVFEGRQHIELLQLDLLSEESIKAAVESVMATHGRIDILVNNAGMPCTAPLAEVPIAMVDKVFKTNYLGPVILIQAVVPHMVAKGRGKIVNVGSITSFAAGPFAGPYTASKAALQCSTDALRLELKPFNIDVMHLVPGSVVTAIAPKGTAIVESYLSTLQIFKPYEEYLLKRTMLAYDPKSTPAPVFAKRAVAAILAKSTPACYVYGYMSRVYCILYYCPYWVRDWWYSSKMPKLMTVKKQA</sequence>
<dbReference type="EMBL" id="CM026422">
    <property type="protein sequence ID" value="KAG0586264.1"/>
    <property type="molecule type" value="Genomic_DNA"/>
</dbReference>
<dbReference type="AlphaFoldDB" id="A0A8T0IRA7"/>
<dbReference type="FunFam" id="3.40.50.720:FF:000261">
    <property type="entry name" value="NADPH-dependent 1-acyldihydroxyacetone phosphate reductase"/>
    <property type="match status" value="1"/>
</dbReference>
<dbReference type="GO" id="GO:0005783">
    <property type="term" value="C:endoplasmic reticulum"/>
    <property type="evidence" value="ECO:0007669"/>
    <property type="project" value="TreeGrafter"/>
</dbReference>
<dbReference type="InterPro" id="IPR036291">
    <property type="entry name" value="NAD(P)-bd_dom_sf"/>
</dbReference>
<keyword evidence="5" id="KW-1185">Reference proteome</keyword>
<reference evidence="4" key="1">
    <citation type="submission" date="2020-06" db="EMBL/GenBank/DDBJ databases">
        <title>WGS assembly of Ceratodon purpureus strain R40.</title>
        <authorList>
            <person name="Carey S.B."/>
            <person name="Jenkins J."/>
            <person name="Shu S."/>
            <person name="Lovell J.T."/>
            <person name="Sreedasyam A."/>
            <person name="Maumus F."/>
            <person name="Tiley G.P."/>
            <person name="Fernandez-Pozo N."/>
            <person name="Barry K."/>
            <person name="Chen C."/>
            <person name="Wang M."/>
            <person name="Lipzen A."/>
            <person name="Daum C."/>
            <person name="Saski C.A."/>
            <person name="Payton A.C."/>
            <person name="Mcbreen J.C."/>
            <person name="Conrad R.E."/>
            <person name="Kollar L.M."/>
            <person name="Olsson S."/>
            <person name="Huttunen S."/>
            <person name="Landis J.B."/>
            <person name="Wickett N.J."/>
            <person name="Johnson M.G."/>
            <person name="Rensing S.A."/>
            <person name="Grimwood J."/>
            <person name="Schmutz J."/>
            <person name="Mcdaniel S.F."/>
        </authorList>
    </citation>
    <scope>NUCLEOTIDE SEQUENCE</scope>
    <source>
        <strain evidence="4">R40</strain>
    </source>
</reference>
<proteinExistence type="inferred from homology"/>
<evidence type="ECO:0000313" key="4">
    <source>
        <dbReference type="EMBL" id="KAG0586264.1"/>
    </source>
</evidence>
<name>A0A8T0IRA7_CERPU</name>
<comment type="similarity">
    <text evidence="1 3">Belongs to the short-chain dehydrogenases/reductases (SDR) family.</text>
</comment>
<keyword evidence="2" id="KW-0560">Oxidoreductase</keyword>
<dbReference type="SUPFAM" id="SSF51735">
    <property type="entry name" value="NAD(P)-binding Rossmann-fold domains"/>
    <property type="match status" value="1"/>
</dbReference>
<accession>A0A8T0IRA7</accession>
<evidence type="ECO:0000256" key="3">
    <source>
        <dbReference type="RuleBase" id="RU000363"/>
    </source>
</evidence>
<dbReference type="PRINTS" id="PR00080">
    <property type="entry name" value="SDRFAMILY"/>
</dbReference>
<dbReference type="CDD" id="cd05374">
    <property type="entry name" value="17beta-HSD-like_SDR_c"/>
    <property type="match status" value="1"/>
</dbReference>
<dbReference type="GO" id="GO:0016491">
    <property type="term" value="F:oxidoreductase activity"/>
    <property type="evidence" value="ECO:0007669"/>
    <property type="project" value="UniProtKB-KW"/>
</dbReference>
<protein>
    <submittedName>
        <fullName evidence="4">Uncharacterized protein</fullName>
    </submittedName>
</protein>
<dbReference type="InterPro" id="IPR002347">
    <property type="entry name" value="SDR_fam"/>
</dbReference>
<gene>
    <name evidence="4" type="ORF">KC19_2G077000</name>
</gene>
<dbReference type="Pfam" id="PF00106">
    <property type="entry name" value="adh_short"/>
    <property type="match status" value="1"/>
</dbReference>
<dbReference type="PANTHER" id="PTHR44169:SF6">
    <property type="entry name" value="NADPH-DEPENDENT 1-ACYLDIHYDROXYACETONE PHOSPHATE REDUCTASE"/>
    <property type="match status" value="1"/>
</dbReference>
<evidence type="ECO:0000256" key="2">
    <source>
        <dbReference type="ARBA" id="ARBA00023002"/>
    </source>
</evidence>
<dbReference type="PRINTS" id="PR00081">
    <property type="entry name" value="GDHRDH"/>
</dbReference>
<dbReference type="Proteomes" id="UP000822688">
    <property type="component" value="Chromosome 2"/>
</dbReference>
<organism evidence="4 5">
    <name type="scientific">Ceratodon purpureus</name>
    <name type="common">Fire moss</name>
    <name type="synonym">Dicranum purpureum</name>
    <dbReference type="NCBI Taxonomy" id="3225"/>
    <lineage>
        <taxon>Eukaryota</taxon>
        <taxon>Viridiplantae</taxon>
        <taxon>Streptophyta</taxon>
        <taxon>Embryophyta</taxon>
        <taxon>Bryophyta</taxon>
        <taxon>Bryophytina</taxon>
        <taxon>Bryopsida</taxon>
        <taxon>Dicranidae</taxon>
        <taxon>Pseudoditrichales</taxon>
        <taxon>Ditrichaceae</taxon>
        <taxon>Ceratodon</taxon>
    </lineage>
</organism>
<evidence type="ECO:0000313" key="5">
    <source>
        <dbReference type="Proteomes" id="UP000822688"/>
    </source>
</evidence>
<evidence type="ECO:0000256" key="1">
    <source>
        <dbReference type="ARBA" id="ARBA00006484"/>
    </source>
</evidence>
<dbReference type="Gene3D" id="3.40.50.720">
    <property type="entry name" value="NAD(P)-binding Rossmann-like Domain"/>
    <property type="match status" value="1"/>
</dbReference>
<dbReference type="PANTHER" id="PTHR44169">
    <property type="entry name" value="NADPH-DEPENDENT 1-ACYLDIHYDROXYACETONE PHOSPHATE REDUCTASE"/>
    <property type="match status" value="1"/>
</dbReference>
<comment type="caution">
    <text evidence="4">The sequence shown here is derived from an EMBL/GenBank/DDBJ whole genome shotgun (WGS) entry which is preliminary data.</text>
</comment>